<dbReference type="AlphaFoldDB" id="A0AAE7NNI4"/>
<accession>A0AAE7NNI4</accession>
<evidence type="ECO:0000313" key="1">
    <source>
        <dbReference type="EMBL" id="QOZ69194.1"/>
    </source>
</evidence>
<evidence type="ECO:0000313" key="2">
    <source>
        <dbReference type="Proteomes" id="UP000594015"/>
    </source>
</evidence>
<gene>
    <name evidence="1" type="ORF">WN72_24865</name>
</gene>
<reference evidence="1 2" key="1">
    <citation type="submission" date="2018-06" db="EMBL/GenBank/DDBJ databases">
        <title>Comparative genomics of Bradyrhizobium nodulating Arachidis hypogaea.</title>
        <authorList>
            <person name="Li Y."/>
        </authorList>
    </citation>
    <scope>NUCLEOTIDE SEQUENCE [LARGE SCALE GENOMIC DNA]</scope>
    <source>
        <strain evidence="1 2">CCBAU 051107</strain>
    </source>
</reference>
<organism evidence="1 2">
    <name type="scientific">Bradyrhizobium arachidis</name>
    <dbReference type="NCBI Taxonomy" id="858423"/>
    <lineage>
        <taxon>Bacteria</taxon>
        <taxon>Pseudomonadati</taxon>
        <taxon>Pseudomonadota</taxon>
        <taxon>Alphaproteobacteria</taxon>
        <taxon>Hyphomicrobiales</taxon>
        <taxon>Nitrobacteraceae</taxon>
        <taxon>Bradyrhizobium</taxon>
    </lineage>
</organism>
<dbReference type="EMBL" id="CP030050">
    <property type="protein sequence ID" value="QOZ69194.1"/>
    <property type="molecule type" value="Genomic_DNA"/>
</dbReference>
<name>A0AAE7NNI4_9BRAD</name>
<dbReference type="KEGG" id="barh:WN72_24865"/>
<proteinExistence type="predicted"/>
<dbReference type="RefSeq" id="WP_092217206.1">
    <property type="nucleotide sequence ID" value="NZ_CP030050.1"/>
</dbReference>
<dbReference type="Proteomes" id="UP000594015">
    <property type="component" value="Chromosome"/>
</dbReference>
<protein>
    <submittedName>
        <fullName evidence="1">Uncharacterized protein</fullName>
    </submittedName>
</protein>
<sequence>MTDALKQIVQEFETALLAGVRSGADEAGLKSIRDQAFDRLREVKEGSASPCLETIFDVAGEIGAKLDMALKVIES</sequence>